<dbReference type="Pfam" id="PF01370">
    <property type="entry name" value="Epimerase"/>
    <property type="match status" value="1"/>
</dbReference>
<feature type="domain" description="NAD-dependent epimerase/dehydratase" evidence="3">
    <location>
        <begin position="14"/>
        <end position="263"/>
    </location>
</feature>
<dbReference type="STRING" id="490622.A0A395NN16"/>
<reference evidence="4 5" key="1">
    <citation type="journal article" date="2018" name="PLoS Pathog.">
        <title>Evolution of structural diversity of trichothecenes, a family of toxins produced by plant pathogenic and entomopathogenic fungi.</title>
        <authorList>
            <person name="Proctor R.H."/>
            <person name="McCormick S.P."/>
            <person name="Kim H.S."/>
            <person name="Cardoza R.E."/>
            <person name="Stanley A.M."/>
            <person name="Lindo L."/>
            <person name="Kelly A."/>
            <person name="Brown D.W."/>
            <person name="Lee T."/>
            <person name="Vaughan M.M."/>
            <person name="Alexander N.J."/>
            <person name="Busman M."/>
            <person name="Gutierrez S."/>
        </authorList>
    </citation>
    <scope>NUCLEOTIDE SEQUENCE [LARGE SCALE GENOMIC DNA]</scope>
    <source>
        <strain evidence="4 5">IBT 40837</strain>
    </source>
</reference>
<accession>A0A395NN16</accession>
<comment type="caution">
    <text evidence="4">The sequence shown here is derived from an EMBL/GenBank/DDBJ whole genome shotgun (WGS) entry which is preliminary data.</text>
</comment>
<dbReference type="SUPFAM" id="SSF51735">
    <property type="entry name" value="NAD(P)-binding Rossmann-fold domains"/>
    <property type="match status" value="1"/>
</dbReference>
<dbReference type="EMBL" id="PXOA01000279">
    <property type="protein sequence ID" value="RFU77475.1"/>
    <property type="molecule type" value="Genomic_DNA"/>
</dbReference>
<keyword evidence="1" id="KW-0560">Oxidoreductase</keyword>
<sequence>MAPSDYSIPPGSLVLVTGANGYIGSHIVDVLLELGYNVRGTVRDKKPWLDQFFEGKYGKGRFESIVVPAMEGEGAFAAAAEGTSGVIHVASDGTFTNEPDRVISAVTNGTINALKAASTQSSVKRFVLTSSSVAVIIPETNKKGVVVDESTWNDDVVKLAWSGAAPESAAGYVVYSASKTEGERAAWKWVEENEPNFVLNAILPNCNFGRVLIPEHMHGSTMGFVRKFFRGDFSVMDIFPPQYFVDVRDNARLHVAALLDPNVKGERIFAFAREYNWTDVLTILRKLRPDQHFPDNPENEGRDYTEVTPRDRAEKLLQGFYGQTGWTSLEDSLAAGIEDIK</sequence>
<evidence type="ECO:0000256" key="2">
    <source>
        <dbReference type="ARBA" id="ARBA00023445"/>
    </source>
</evidence>
<dbReference type="InterPro" id="IPR036291">
    <property type="entry name" value="NAD(P)-bd_dom_sf"/>
</dbReference>
<dbReference type="OrthoDB" id="2735536at2759"/>
<comment type="similarity">
    <text evidence="2">Belongs to the NAD(P)-dependent epimerase/dehydratase family. Dihydroflavonol-4-reductase subfamily.</text>
</comment>
<proteinExistence type="inferred from homology"/>
<gene>
    <name evidence="4" type="ORF">TARUN_4778</name>
</gene>
<dbReference type="FunFam" id="3.40.50.720:FF:000426">
    <property type="entry name" value="Aldehyde reductase 2"/>
    <property type="match status" value="1"/>
</dbReference>
<keyword evidence="5" id="KW-1185">Reference proteome</keyword>
<protein>
    <submittedName>
        <fullName evidence="4">Cinnamoyl-reductase</fullName>
    </submittedName>
</protein>
<evidence type="ECO:0000313" key="4">
    <source>
        <dbReference type="EMBL" id="RFU77475.1"/>
    </source>
</evidence>
<dbReference type="InterPro" id="IPR001509">
    <property type="entry name" value="Epimerase_deHydtase"/>
</dbReference>
<dbReference type="Proteomes" id="UP000266272">
    <property type="component" value="Unassembled WGS sequence"/>
</dbReference>
<dbReference type="PANTHER" id="PTHR10366">
    <property type="entry name" value="NAD DEPENDENT EPIMERASE/DEHYDRATASE"/>
    <property type="match status" value="1"/>
</dbReference>
<dbReference type="Gene3D" id="3.40.50.720">
    <property type="entry name" value="NAD(P)-binding Rossmann-like Domain"/>
    <property type="match status" value="1"/>
</dbReference>
<dbReference type="AlphaFoldDB" id="A0A395NN16"/>
<evidence type="ECO:0000313" key="5">
    <source>
        <dbReference type="Proteomes" id="UP000266272"/>
    </source>
</evidence>
<evidence type="ECO:0000256" key="1">
    <source>
        <dbReference type="ARBA" id="ARBA00023002"/>
    </source>
</evidence>
<dbReference type="GO" id="GO:0016616">
    <property type="term" value="F:oxidoreductase activity, acting on the CH-OH group of donors, NAD or NADP as acceptor"/>
    <property type="evidence" value="ECO:0007669"/>
    <property type="project" value="TreeGrafter"/>
</dbReference>
<dbReference type="PANTHER" id="PTHR10366:SF562">
    <property type="entry name" value="ALDEHYDE REDUCTASE II (AFU_ORTHOLOGUE AFUA_1G11360)"/>
    <property type="match status" value="1"/>
</dbReference>
<name>A0A395NN16_TRIAR</name>
<dbReference type="InterPro" id="IPR050425">
    <property type="entry name" value="NAD(P)_dehydrat-like"/>
</dbReference>
<organism evidence="4 5">
    <name type="scientific">Trichoderma arundinaceum</name>
    <dbReference type="NCBI Taxonomy" id="490622"/>
    <lineage>
        <taxon>Eukaryota</taxon>
        <taxon>Fungi</taxon>
        <taxon>Dikarya</taxon>
        <taxon>Ascomycota</taxon>
        <taxon>Pezizomycotina</taxon>
        <taxon>Sordariomycetes</taxon>
        <taxon>Hypocreomycetidae</taxon>
        <taxon>Hypocreales</taxon>
        <taxon>Hypocreaceae</taxon>
        <taxon>Trichoderma</taxon>
    </lineage>
</organism>
<evidence type="ECO:0000259" key="3">
    <source>
        <dbReference type="Pfam" id="PF01370"/>
    </source>
</evidence>